<feature type="region of interest" description="Disordered" evidence="1">
    <location>
        <begin position="1"/>
        <end position="23"/>
    </location>
</feature>
<organism evidence="3">
    <name type="scientific">Laccaria bicolor (strain S238N-H82 / ATCC MYA-4686)</name>
    <name type="common">Bicoloured deceiver</name>
    <name type="synonym">Laccaria laccata var. bicolor</name>
    <dbReference type="NCBI Taxonomy" id="486041"/>
    <lineage>
        <taxon>Eukaryota</taxon>
        <taxon>Fungi</taxon>
        <taxon>Dikarya</taxon>
        <taxon>Basidiomycota</taxon>
        <taxon>Agaricomycotina</taxon>
        <taxon>Agaricomycetes</taxon>
        <taxon>Agaricomycetidae</taxon>
        <taxon>Agaricales</taxon>
        <taxon>Agaricineae</taxon>
        <taxon>Hydnangiaceae</taxon>
        <taxon>Laccaria</taxon>
    </lineage>
</organism>
<keyword evidence="3" id="KW-1185">Reference proteome</keyword>
<dbReference type="KEGG" id="lbc:LACBIDRAFT_335978"/>
<dbReference type="PANTHER" id="PTHR33266:SF1">
    <property type="entry name" value="F-BOX DOMAIN-CONTAINING PROTEIN"/>
    <property type="match status" value="1"/>
</dbReference>
<evidence type="ECO:0000313" key="3">
    <source>
        <dbReference type="Proteomes" id="UP000001194"/>
    </source>
</evidence>
<sequence length="846" mass="94741">MSKRLSESEAFSPHPKRQLLSSDNFADHEREKNLFTREEIGNKKAAAIIFWIMEMSGDFKRKFQGTGELEKVVSAHPELIISLRSAWEACRLQPLLDSPLLNFVDNAVAPEGLNVVRPRGNQEEQEWATQKSWEYQYKGNAAIGLWAHIKVNYNRKSAPQVYANYASIVQSSGMGKSRMTDELAKTCFVITMNLRGTHTTGYPPADGALRDYLTSVTSKNEAFDRADKFFEALFTHTLETLKQEEYEGCDYSNVASKFRKRMTEGQTMQSHNQYHKHFYEEVLYKASQLKRAPPQPQSASAEPAEMARTNSQPTPAKLALTLLCDFLKELYIRPDGEKADEVPLIILAFDEAHTIAERKGSENEEQWSVFYQVRQLLRSFRTLSVFSLFLSTTGKISEFTPAAEYDLSKRIIKGDLIPGQPLTDLGFDPFAHKISLNGDWNLECLTSPGHICSMGRPLFATRWQAGSDDVKRDILIFAAAKLMAEEFVKKFSDDQKLACLAQRIPLEFQSTNYIEQSNERKQVEGHMRVCLKIDGACQTMTTASSSEPILSEAAYFLMTRDHSFNAADALKSVMEGFAISKGDRGEFLVLLLLTLARDATVGLPSIYGNPEKGNRFFSLADFFLGGLFNCSEKSAQELHKLASDFPQAKMHFSHFVKVHEFKAIDLTSLLLLIGRGAGVLCANNQNGVDIINAFLKNGTKLEIGNAGLVLIQVKNDSAYGTQPQQELFDAMNPHNLNILEDKGCAVPIIKIVFALAAKKPLLKVVRKNASASYRAVIYEIWCAGLSPDVLLPIKEKGVWEALLQASYGWKSLYETPLDIAKKLRQSATPGAARENGHYSCWATREC</sequence>
<feature type="region of interest" description="Disordered" evidence="1">
    <location>
        <begin position="290"/>
        <end position="311"/>
    </location>
</feature>
<accession>B0E411</accession>
<dbReference type="InParanoid" id="B0E411"/>
<dbReference type="EMBL" id="DS547292">
    <property type="protein sequence ID" value="EDQ98420.1"/>
    <property type="molecule type" value="Genomic_DNA"/>
</dbReference>
<gene>
    <name evidence="2" type="ORF">LACBIDRAFT_335978</name>
</gene>
<dbReference type="HOGENOM" id="CLU_009568_2_0_1"/>
<dbReference type="GeneID" id="6086584"/>
<name>B0E411_LACBS</name>
<reference evidence="2 3" key="1">
    <citation type="journal article" date="2008" name="Nature">
        <title>The genome of Laccaria bicolor provides insights into mycorrhizal symbiosis.</title>
        <authorList>
            <person name="Martin F."/>
            <person name="Aerts A."/>
            <person name="Ahren D."/>
            <person name="Brun A."/>
            <person name="Danchin E.G.J."/>
            <person name="Duchaussoy F."/>
            <person name="Gibon J."/>
            <person name="Kohler A."/>
            <person name="Lindquist E."/>
            <person name="Pereda V."/>
            <person name="Salamov A."/>
            <person name="Shapiro H.J."/>
            <person name="Wuyts J."/>
            <person name="Blaudez D."/>
            <person name="Buee M."/>
            <person name="Brokstein P."/>
            <person name="Canbaeck B."/>
            <person name="Cohen D."/>
            <person name="Courty P.E."/>
            <person name="Coutinho P.M."/>
            <person name="Delaruelle C."/>
            <person name="Detter J.C."/>
            <person name="Deveau A."/>
            <person name="DiFazio S."/>
            <person name="Duplessis S."/>
            <person name="Fraissinet-Tachet L."/>
            <person name="Lucic E."/>
            <person name="Frey-Klett P."/>
            <person name="Fourrey C."/>
            <person name="Feussner I."/>
            <person name="Gay G."/>
            <person name="Grimwood J."/>
            <person name="Hoegger P.J."/>
            <person name="Jain P."/>
            <person name="Kilaru S."/>
            <person name="Labbe J."/>
            <person name="Lin Y.C."/>
            <person name="Legue V."/>
            <person name="Le Tacon F."/>
            <person name="Marmeisse R."/>
            <person name="Melayah D."/>
            <person name="Montanini B."/>
            <person name="Muratet M."/>
            <person name="Nehls U."/>
            <person name="Niculita-Hirzel H."/>
            <person name="Oudot-Le Secq M.P."/>
            <person name="Peter M."/>
            <person name="Quesneville H."/>
            <person name="Rajashekar B."/>
            <person name="Reich M."/>
            <person name="Rouhier N."/>
            <person name="Schmutz J."/>
            <person name="Yin T."/>
            <person name="Chalot M."/>
            <person name="Henrissat B."/>
            <person name="Kuees U."/>
            <person name="Lucas S."/>
            <person name="Van de Peer Y."/>
            <person name="Podila G.K."/>
            <person name="Polle A."/>
            <person name="Pukkila P.J."/>
            <person name="Richardson P.M."/>
            <person name="Rouze P."/>
            <person name="Sanders I.R."/>
            <person name="Stajich J.E."/>
            <person name="Tunlid A."/>
            <person name="Tuskan G."/>
            <person name="Grigoriev I.V."/>
        </authorList>
    </citation>
    <scope>NUCLEOTIDE SEQUENCE [LARGE SCALE GENOMIC DNA]</scope>
    <source>
        <strain evidence="3">S238N-H82 / ATCC MYA-4686</strain>
    </source>
</reference>
<evidence type="ECO:0000256" key="1">
    <source>
        <dbReference type="SAM" id="MobiDB-lite"/>
    </source>
</evidence>
<dbReference type="RefSeq" id="XP_001890930.1">
    <property type="nucleotide sequence ID" value="XM_001890895.1"/>
</dbReference>
<dbReference type="OrthoDB" id="107110at2759"/>
<protein>
    <submittedName>
        <fullName evidence="2">Predicted protein</fullName>
    </submittedName>
</protein>
<dbReference type="STRING" id="486041.B0E411"/>
<evidence type="ECO:0000313" key="2">
    <source>
        <dbReference type="EMBL" id="EDQ98420.1"/>
    </source>
</evidence>
<dbReference type="PANTHER" id="PTHR33266">
    <property type="entry name" value="CHROMOSOME 15, WHOLE GENOME SHOTGUN SEQUENCE"/>
    <property type="match status" value="1"/>
</dbReference>
<dbReference type="Proteomes" id="UP000001194">
    <property type="component" value="Unassembled WGS sequence"/>
</dbReference>
<proteinExistence type="predicted"/>
<dbReference type="AlphaFoldDB" id="B0E411"/>